<dbReference type="SUPFAM" id="SSF46785">
    <property type="entry name" value="Winged helix' DNA-binding domain"/>
    <property type="match status" value="1"/>
</dbReference>
<comment type="caution">
    <text evidence="7">The sequence shown here is derived from an EMBL/GenBank/DDBJ whole genome shotgun (WGS) entry which is preliminary data.</text>
</comment>
<reference evidence="7 8" key="1">
    <citation type="submission" date="2018-08" db="EMBL/GenBank/DDBJ databases">
        <title>Aphanomyces genome sequencing and annotation.</title>
        <authorList>
            <person name="Minardi D."/>
            <person name="Oidtmann B."/>
            <person name="Van Der Giezen M."/>
            <person name="Studholme D.J."/>
        </authorList>
    </citation>
    <scope>NUCLEOTIDE SEQUENCE [LARGE SCALE GENOMIC DNA]</scope>
    <source>
        <strain evidence="7 8">Yx</strain>
    </source>
</reference>
<keyword evidence="2" id="KW-0238">DNA-binding</keyword>
<dbReference type="Proteomes" id="UP000266239">
    <property type="component" value="Unassembled WGS sequence"/>
</dbReference>
<evidence type="ECO:0000256" key="1">
    <source>
        <dbReference type="ARBA" id="ARBA00004123"/>
    </source>
</evidence>
<comment type="similarity">
    <text evidence="4">Belongs to the HSF family.</text>
</comment>
<feature type="compositionally biased region" description="Low complexity" evidence="5">
    <location>
        <begin position="202"/>
        <end position="214"/>
    </location>
</feature>
<dbReference type="FunFam" id="1.10.10.10:FF:000286">
    <property type="entry name" value="Heat shock transcription factor"/>
    <property type="match status" value="1"/>
</dbReference>
<dbReference type="SMART" id="SM00415">
    <property type="entry name" value="HSF"/>
    <property type="match status" value="1"/>
</dbReference>
<evidence type="ECO:0000259" key="6">
    <source>
        <dbReference type="SMART" id="SM00415"/>
    </source>
</evidence>
<gene>
    <name evidence="7" type="ORF">DYB25_012821</name>
</gene>
<dbReference type="AlphaFoldDB" id="A0A397BY94"/>
<evidence type="ECO:0000256" key="5">
    <source>
        <dbReference type="SAM" id="MobiDB-lite"/>
    </source>
</evidence>
<feature type="compositionally biased region" description="Basic residues" evidence="5">
    <location>
        <begin position="187"/>
        <end position="201"/>
    </location>
</feature>
<evidence type="ECO:0000256" key="3">
    <source>
        <dbReference type="ARBA" id="ARBA00023242"/>
    </source>
</evidence>
<dbReference type="GO" id="GO:0003700">
    <property type="term" value="F:DNA-binding transcription factor activity"/>
    <property type="evidence" value="ECO:0007669"/>
    <property type="project" value="InterPro"/>
</dbReference>
<feature type="region of interest" description="Disordered" evidence="5">
    <location>
        <begin position="187"/>
        <end position="214"/>
    </location>
</feature>
<comment type="subcellular location">
    <subcellularLocation>
        <location evidence="1">Nucleus</location>
    </subcellularLocation>
</comment>
<keyword evidence="3" id="KW-0539">Nucleus</keyword>
<name>A0A397BY94_APHAT</name>
<feature type="domain" description="HSF-type DNA-binding" evidence="6">
    <location>
        <begin position="93"/>
        <end position="188"/>
    </location>
</feature>
<feature type="region of interest" description="Disordered" evidence="5">
    <location>
        <begin position="61"/>
        <end position="82"/>
    </location>
</feature>
<dbReference type="Gene3D" id="1.10.10.10">
    <property type="entry name" value="Winged helix-like DNA-binding domain superfamily/Winged helix DNA-binding domain"/>
    <property type="match status" value="1"/>
</dbReference>
<feature type="region of interest" description="Disordered" evidence="5">
    <location>
        <begin position="1"/>
        <end position="29"/>
    </location>
</feature>
<organism evidence="7 8">
    <name type="scientific">Aphanomyces astaci</name>
    <name type="common">Crayfish plague agent</name>
    <dbReference type="NCBI Taxonomy" id="112090"/>
    <lineage>
        <taxon>Eukaryota</taxon>
        <taxon>Sar</taxon>
        <taxon>Stramenopiles</taxon>
        <taxon>Oomycota</taxon>
        <taxon>Saprolegniomycetes</taxon>
        <taxon>Saprolegniales</taxon>
        <taxon>Verrucalvaceae</taxon>
        <taxon>Aphanomyces</taxon>
    </lineage>
</organism>
<dbReference type="InterPro" id="IPR036390">
    <property type="entry name" value="WH_DNA-bd_sf"/>
</dbReference>
<dbReference type="PANTHER" id="PTHR10015">
    <property type="entry name" value="HEAT SHOCK TRANSCRIPTION FACTOR"/>
    <property type="match status" value="1"/>
</dbReference>
<evidence type="ECO:0000313" key="7">
    <source>
        <dbReference type="EMBL" id="RHY27043.1"/>
    </source>
</evidence>
<proteinExistence type="inferred from homology"/>
<evidence type="ECO:0000256" key="4">
    <source>
        <dbReference type="RuleBase" id="RU004020"/>
    </source>
</evidence>
<accession>A0A397BY94</accession>
<dbReference type="Pfam" id="PF00447">
    <property type="entry name" value="HSF_DNA-bind"/>
    <property type="match status" value="1"/>
</dbReference>
<dbReference type="EMBL" id="QUTA01002461">
    <property type="protein sequence ID" value="RHY27043.1"/>
    <property type="molecule type" value="Genomic_DNA"/>
</dbReference>
<evidence type="ECO:0000313" key="8">
    <source>
        <dbReference type="Proteomes" id="UP000266239"/>
    </source>
</evidence>
<dbReference type="PRINTS" id="PR00056">
    <property type="entry name" value="HSFDOMAIN"/>
</dbReference>
<dbReference type="GO" id="GO:0005634">
    <property type="term" value="C:nucleus"/>
    <property type="evidence" value="ECO:0007669"/>
    <property type="project" value="UniProtKB-SubCell"/>
</dbReference>
<dbReference type="InterPro" id="IPR000232">
    <property type="entry name" value="HSF_DNA-bd"/>
</dbReference>
<dbReference type="PANTHER" id="PTHR10015:SF427">
    <property type="entry name" value="HEAT SHOCK FACTOR PROTEIN"/>
    <property type="match status" value="1"/>
</dbReference>
<dbReference type="VEuPathDB" id="FungiDB:H257_12475"/>
<protein>
    <recommendedName>
        <fullName evidence="6">HSF-type DNA-binding domain-containing protein</fullName>
    </recommendedName>
</protein>
<dbReference type="GO" id="GO:0043565">
    <property type="term" value="F:sequence-specific DNA binding"/>
    <property type="evidence" value="ECO:0007669"/>
    <property type="project" value="InterPro"/>
</dbReference>
<dbReference type="InterPro" id="IPR036388">
    <property type="entry name" value="WH-like_DNA-bd_sf"/>
</dbReference>
<sequence length="313" mass="35857">MTSSPVASVFPQQQQQQLPNNYHVPGTPTDTLLARHLQQHHGQQQQQRLHHLHLQHMTNNNQERQHGTSTPDESDESCSSLSPYKQVKHRKVGVPKFLRYLFQILDNEDPHIIAWSADGTSIQILDMVSIAHTILPKYFKHSNYASFQRQLNYFGFRKWTKSQTTICTFSHPEFLRHRPDRMARIKRKNRPDRMGTTRHKPPLAATAPSSTSPFPTTSWADAAMDPPAAIPRHGSYVDLKGMLPQGRGVGGFDGPFQDIPPLHSAGTMTHLMEQVHFITPLHQYHRPYDHTRPHIQVPPPADAAPMWYYYNPT</sequence>
<evidence type="ECO:0000256" key="2">
    <source>
        <dbReference type="ARBA" id="ARBA00023125"/>
    </source>
</evidence>